<dbReference type="PROSITE" id="PS00137">
    <property type="entry name" value="SUBTILASE_HIS"/>
    <property type="match status" value="1"/>
</dbReference>
<proteinExistence type="inferred from homology"/>
<feature type="domain" description="Peptidase S8/S53" evidence="8">
    <location>
        <begin position="110"/>
        <end position="354"/>
    </location>
</feature>
<keyword evidence="2 6" id="KW-0645">Protease</keyword>
<dbReference type="RefSeq" id="WP_380704312.1">
    <property type="nucleotide sequence ID" value="NZ_JBHSAP010000009.1"/>
</dbReference>
<dbReference type="Pfam" id="PF00082">
    <property type="entry name" value="Peptidase_S8"/>
    <property type="match status" value="1"/>
</dbReference>
<evidence type="ECO:0000256" key="7">
    <source>
        <dbReference type="RuleBase" id="RU003355"/>
    </source>
</evidence>
<dbReference type="SUPFAM" id="SSF52743">
    <property type="entry name" value="Subtilisin-like"/>
    <property type="match status" value="1"/>
</dbReference>
<dbReference type="PANTHER" id="PTHR43806">
    <property type="entry name" value="PEPTIDASE S8"/>
    <property type="match status" value="1"/>
</dbReference>
<dbReference type="PROSITE" id="PS00138">
    <property type="entry name" value="SUBTILASE_SER"/>
    <property type="match status" value="1"/>
</dbReference>
<comment type="similarity">
    <text evidence="1 6 7">Belongs to the peptidase S8 family.</text>
</comment>
<dbReference type="PROSITE" id="PS51892">
    <property type="entry name" value="SUBTILASE"/>
    <property type="match status" value="1"/>
</dbReference>
<keyword evidence="10" id="KW-1185">Reference proteome</keyword>
<protein>
    <submittedName>
        <fullName evidence="9">S8 family peptidase</fullName>
    </submittedName>
</protein>
<evidence type="ECO:0000313" key="9">
    <source>
        <dbReference type="EMBL" id="MFC4076933.1"/>
    </source>
</evidence>
<keyword evidence="3" id="KW-0479">Metal-binding</keyword>
<dbReference type="InterPro" id="IPR034202">
    <property type="entry name" value="Subtilisin_Carlsberg-like"/>
</dbReference>
<evidence type="ECO:0000256" key="4">
    <source>
        <dbReference type="ARBA" id="ARBA00022801"/>
    </source>
</evidence>
<reference evidence="10" key="1">
    <citation type="journal article" date="2019" name="Int. J. Syst. Evol. Microbiol.">
        <title>The Global Catalogue of Microorganisms (GCM) 10K type strain sequencing project: providing services to taxonomists for standard genome sequencing and annotation.</title>
        <authorList>
            <consortium name="The Broad Institute Genomics Platform"/>
            <consortium name="The Broad Institute Genome Sequencing Center for Infectious Disease"/>
            <person name="Wu L."/>
            <person name="Ma J."/>
        </authorList>
    </citation>
    <scope>NUCLEOTIDE SEQUENCE [LARGE SCALE GENOMIC DNA]</scope>
    <source>
        <strain evidence="10">IBRC-M 10813</strain>
    </source>
</reference>
<dbReference type="Gene3D" id="3.40.50.200">
    <property type="entry name" value="Peptidase S8/S53 domain"/>
    <property type="match status" value="1"/>
</dbReference>
<organism evidence="9 10">
    <name type="scientific">Salinithrix halophila</name>
    <dbReference type="NCBI Taxonomy" id="1485204"/>
    <lineage>
        <taxon>Bacteria</taxon>
        <taxon>Bacillati</taxon>
        <taxon>Bacillota</taxon>
        <taxon>Bacilli</taxon>
        <taxon>Bacillales</taxon>
        <taxon>Thermoactinomycetaceae</taxon>
        <taxon>Salinithrix</taxon>
    </lineage>
</organism>
<sequence length="363" mass="38575">MKPLDLVCYTFLSRDLSLKGRIQEVGGVIYYESRHSGIVSAMVPRRELRRLLEDPQLIFAEAEQQVALPPPKVIEIFPSKSGRKRVRSTQQILPWNIKQVWRGSPYSRGGKGVRIGVLDTGIDLTHPDLSANIKGGINLVTPGKLPHDDNGHGTHIAGIIAARDNRLGVVGVAPSASLYAIKVLDKRGMGTLTSLIHGIDWGIDNGMHILNLSLSGGRTVSAGLARAIQAATNRGILVVVAAGNSGNASGSGDTVQVPGRLPSVVAVAALTRKNRRASFSSTGPSLDISAPGVNITSTYTGGRYAIFSGTSQAAPHVTGVAAIFKQQGLSAYAIRRRLILRAIPLGPTRLYGAGLVQSKRKQR</sequence>
<evidence type="ECO:0000256" key="5">
    <source>
        <dbReference type="ARBA" id="ARBA00022825"/>
    </source>
</evidence>
<dbReference type="PRINTS" id="PR00723">
    <property type="entry name" value="SUBTILISIN"/>
</dbReference>
<evidence type="ECO:0000256" key="1">
    <source>
        <dbReference type="ARBA" id="ARBA00011073"/>
    </source>
</evidence>
<dbReference type="InterPro" id="IPR022398">
    <property type="entry name" value="Peptidase_S8_His-AS"/>
</dbReference>
<dbReference type="PANTHER" id="PTHR43806:SF11">
    <property type="entry name" value="CEREVISIN-RELATED"/>
    <property type="match status" value="1"/>
</dbReference>
<dbReference type="EMBL" id="JBHSAP010000009">
    <property type="protein sequence ID" value="MFC4076933.1"/>
    <property type="molecule type" value="Genomic_DNA"/>
</dbReference>
<evidence type="ECO:0000256" key="2">
    <source>
        <dbReference type="ARBA" id="ARBA00022670"/>
    </source>
</evidence>
<evidence type="ECO:0000256" key="3">
    <source>
        <dbReference type="ARBA" id="ARBA00022723"/>
    </source>
</evidence>
<keyword evidence="5 6" id="KW-0720">Serine protease</keyword>
<dbReference type="CDD" id="cd07477">
    <property type="entry name" value="Peptidases_S8_Subtilisin_subset"/>
    <property type="match status" value="1"/>
</dbReference>
<feature type="active site" description="Charge relay system" evidence="6">
    <location>
        <position position="152"/>
    </location>
</feature>
<keyword evidence="4 6" id="KW-0378">Hydrolase</keyword>
<evidence type="ECO:0000313" key="10">
    <source>
        <dbReference type="Proteomes" id="UP001595843"/>
    </source>
</evidence>
<dbReference type="InterPro" id="IPR000209">
    <property type="entry name" value="Peptidase_S8/S53_dom"/>
</dbReference>
<dbReference type="Proteomes" id="UP001595843">
    <property type="component" value="Unassembled WGS sequence"/>
</dbReference>
<dbReference type="InterPro" id="IPR023827">
    <property type="entry name" value="Peptidase_S8_Asp-AS"/>
</dbReference>
<dbReference type="PROSITE" id="PS00136">
    <property type="entry name" value="SUBTILASE_ASP"/>
    <property type="match status" value="1"/>
</dbReference>
<dbReference type="InterPro" id="IPR050131">
    <property type="entry name" value="Peptidase_S8_subtilisin-like"/>
</dbReference>
<name>A0ABV8JDC1_9BACL</name>
<evidence type="ECO:0000256" key="6">
    <source>
        <dbReference type="PROSITE-ProRule" id="PRU01240"/>
    </source>
</evidence>
<feature type="active site" description="Charge relay system" evidence="6">
    <location>
        <position position="311"/>
    </location>
</feature>
<comment type="caution">
    <text evidence="9">The sequence shown here is derived from an EMBL/GenBank/DDBJ whole genome shotgun (WGS) entry which is preliminary data.</text>
</comment>
<dbReference type="InterPro" id="IPR015500">
    <property type="entry name" value="Peptidase_S8_subtilisin-rel"/>
</dbReference>
<evidence type="ECO:0000259" key="8">
    <source>
        <dbReference type="Pfam" id="PF00082"/>
    </source>
</evidence>
<dbReference type="InterPro" id="IPR023828">
    <property type="entry name" value="Peptidase_S8_Ser-AS"/>
</dbReference>
<feature type="active site" description="Charge relay system" evidence="6">
    <location>
        <position position="119"/>
    </location>
</feature>
<gene>
    <name evidence="9" type="ORF">ACFOUO_08920</name>
</gene>
<dbReference type="InterPro" id="IPR036852">
    <property type="entry name" value="Peptidase_S8/S53_dom_sf"/>
</dbReference>
<accession>A0ABV8JDC1</accession>